<keyword evidence="1" id="KW-0812">Transmembrane</keyword>
<keyword evidence="2" id="KW-0732">Signal</keyword>
<accession>A0A9W3D1J5</accession>
<keyword evidence="3" id="KW-1185">Reference proteome</keyword>
<proteinExistence type="predicted"/>
<gene>
    <name evidence="4" type="primary">LOC108835723</name>
</gene>
<feature type="signal peptide" evidence="2">
    <location>
        <begin position="1"/>
        <end position="23"/>
    </location>
</feature>
<reference evidence="4" key="1">
    <citation type="submission" date="2025-08" db="UniProtKB">
        <authorList>
            <consortium name="RefSeq"/>
        </authorList>
    </citation>
    <scope>IDENTIFICATION</scope>
    <source>
        <tissue evidence="4">Leaf</tissue>
    </source>
</reference>
<evidence type="ECO:0000256" key="2">
    <source>
        <dbReference type="SAM" id="SignalP"/>
    </source>
</evidence>
<dbReference type="Proteomes" id="UP000504610">
    <property type="component" value="Unplaced"/>
</dbReference>
<dbReference type="GeneID" id="108835723"/>
<dbReference type="RefSeq" id="XP_056857642.1">
    <property type="nucleotide sequence ID" value="XM_057001662.1"/>
</dbReference>
<sequence>MVGIVRIAVALMVMAAEIDVSMSVRIFEELTQPQPKPHGFLSMQMRTGVNVLTGHPGTKSWQRSYFYVRANGAAFEVPPTESSRVLWNPKIVAHPNIASPQDDFWNDLLKVMVLEEQEWASFDRQRVDRQRERIARADWSMDVPCLVGPGKRLKLPLMGKAPKACPSYGEILRAQLRGKSFGSTSVPEKKEAELQGSLVGVTTTVSTDPLVEGANDGQSTPSSSSAQCPFLRSRRFLIPAMIVLLVASAWPLLCGFLGVDVFKRIPHRSKKPRKSPEMN</sequence>
<dbReference type="KEGG" id="rsz:108835723"/>
<organism evidence="3 4">
    <name type="scientific">Raphanus sativus</name>
    <name type="common">Radish</name>
    <name type="synonym">Raphanus raphanistrum var. sativus</name>
    <dbReference type="NCBI Taxonomy" id="3726"/>
    <lineage>
        <taxon>Eukaryota</taxon>
        <taxon>Viridiplantae</taxon>
        <taxon>Streptophyta</taxon>
        <taxon>Embryophyta</taxon>
        <taxon>Tracheophyta</taxon>
        <taxon>Spermatophyta</taxon>
        <taxon>Magnoliopsida</taxon>
        <taxon>eudicotyledons</taxon>
        <taxon>Gunneridae</taxon>
        <taxon>Pentapetalae</taxon>
        <taxon>rosids</taxon>
        <taxon>malvids</taxon>
        <taxon>Brassicales</taxon>
        <taxon>Brassicaceae</taxon>
        <taxon>Brassiceae</taxon>
        <taxon>Raphanus</taxon>
    </lineage>
</organism>
<protein>
    <submittedName>
        <fullName evidence="4">Uncharacterized protein LOC108835723</fullName>
    </submittedName>
</protein>
<feature type="chain" id="PRO_5040787055" evidence="2">
    <location>
        <begin position="24"/>
        <end position="279"/>
    </location>
</feature>
<dbReference type="AlphaFoldDB" id="A0A9W3D1J5"/>
<name>A0A9W3D1J5_RAPSA</name>
<evidence type="ECO:0000256" key="1">
    <source>
        <dbReference type="SAM" id="Phobius"/>
    </source>
</evidence>
<evidence type="ECO:0000313" key="4">
    <source>
        <dbReference type="RefSeq" id="XP_056857642.1"/>
    </source>
</evidence>
<keyword evidence="1" id="KW-0472">Membrane</keyword>
<evidence type="ECO:0000313" key="3">
    <source>
        <dbReference type="Proteomes" id="UP000504610"/>
    </source>
</evidence>
<keyword evidence="1" id="KW-1133">Transmembrane helix</keyword>
<dbReference type="OrthoDB" id="1113004at2759"/>
<feature type="transmembrane region" description="Helical" evidence="1">
    <location>
        <begin position="236"/>
        <end position="262"/>
    </location>
</feature>